<protein>
    <submittedName>
        <fullName evidence="1">Uncharacterized protein</fullName>
    </submittedName>
</protein>
<dbReference type="Proteomes" id="UP000016426">
    <property type="component" value="Unassembled WGS sequence"/>
</dbReference>
<organism evidence="1 2">
    <name type="scientific">Pseudogulbenkiania ferrooxidans EGD-HP2</name>
    <dbReference type="NCBI Taxonomy" id="1388764"/>
    <lineage>
        <taxon>Bacteria</taxon>
        <taxon>Pseudomonadati</taxon>
        <taxon>Pseudomonadota</taxon>
        <taxon>Betaproteobacteria</taxon>
        <taxon>Neisseriales</taxon>
        <taxon>Chromobacteriaceae</taxon>
        <taxon>Pseudogulbenkiania</taxon>
    </lineage>
</organism>
<evidence type="ECO:0000313" key="1">
    <source>
        <dbReference type="EMBL" id="ERE00267.1"/>
    </source>
</evidence>
<keyword evidence="2" id="KW-1185">Reference proteome</keyword>
<name>A0ABN0N2M6_9NEIS</name>
<gene>
    <name evidence="1" type="ORF">O166_02085</name>
</gene>
<comment type="caution">
    <text evidence="1">The sequence shown here is derived from an EMBL/GenBank/DDBJ whole genome shotgun (WGS) entry which is preliminary data.</text>
</comment>
<evidence type="ECO:0000313" key="2">
    <source>
        <dbReference type="Proteomes" id="UP000016426"/>
    </source>
</evidence>
<sequence>MQGQFSLQGWLVAYENQMDVGVVLQELDRCRDGNLEANVTAHSINRDGDSHQRLR</sequence>
<reference evidence="1 2" key="1">
    <citation type="journal article" date="2013" name="Genome Announc.">
        <title>Genome Sequence of the Pigment-Producing Bacterium Pseudogulbenkiania ferrooxidans, Isolated from Loktak Lake.</title>
        <authorList>
            <person name="Puranik S."/>
            <person name="Talkal R."/>
            <person name="Qureshi A."/>
            <person name="Khardenavis A."/>
            <person name="Kapley A."/>
            <person name="Purohit H.J."/>
        </authorList>
    </citation>
    <scope>NUCLEOTIDE SEQUENCE [LARGE SCALE GENOMIC DNA]</scope>
    <source>
        <strain evidence="1 2">EGD-HP2</strain>
    </source>
</reference>
<dbReference type="EMBL" id="AVPH01000280">
    <property type="protein sequence ID" value="ERE00267.1"/>
    <property type="molecule type" value="Genomic_DNA"/>
</dbReference>
<proteinExistence type="predicted"/>
<accession>A0ABN0N2M6</accession>